<feature type="region of interest" description="Disordered" evidence="3">
    <location>
        <begin position="412"/>
        <end position="443"/>
    </location>
</feature>
<dbReference type="EMBL" id="JAEFBJ010000011">
    <property type="protein sequence ID" value="KAG7555887.1"/>
    <property type="molecule type" value="Genomic_DNA"/>
</dbReference>
<proteinExistence type="predicted"/>
<comment type="caution">
    <text evidence="5">The sequence shown here is derived from an EMBL/GenBank/DDBJ whole genome shotgun (WGS) entry which is preliminary data.</text>
</comment>
<feature type="region of interest" description="Disordered" evidence="3">
    <location>
        <begin position="313"/>
        <end position="344"/>
    </location>
</feature>
<gene>
    <name evidence="5" type="ORF">ISN44_As11g019740</name>
</gene>
<evidence type="ECO:0000259" key="4">
    <source>
        <dbReference type="Pfam" id="PF08585"/>
    </source>
</evidence>
<dbReference type="SMART" id="SM01161">
    <property type="entry name" value="DUF1767"/>
    <property type="match status" value="1"/>
</dbReference>
<dbReference type="OrthoDB" id="434939at2759"/>
<feature type="compositionally biased region" description="Basic residues" evidence="3">
    <location>
        <begin position="325"/>
        <end position="335"/>
    </location>
</feature>
<dbReference type="PANTHER" id="PTHR13681:SF24">
    <property type="entry name" value="TUDOR DOMAIN-CONTAINING PROTEIN 3"/>
    <property type="match status" value="1"/>
</dbReference>
<feature type="region of interest" description="Disordered" evidence="3">
    <location>
        <begin position="198"/>
        <end position="294"/>
    </location>
</feature>
<dbReference type="AlphaFoldDB" id="A0A8T1ZC41"/>
<protein>
    <submittedName>
        <fullName evidence="5">RecQ mediated genome instability protein DUF1767</fullName>
    </submittedName>
</protein>
<evidence type="ECO:0000256" key="3">
    <source>
        <dbReference type="SAM" id="MobiDB-lite"/>
    </source>
</evidence>
<feature type="domain" description="RecQ mediated genome instability protein 1 OB-fold" evidence="4">
    <location>
        <begin position="87"/>
        <end position="187"/>
    </location>
</feature>
<dbReference type="Proteomes" id="UP000694251">
    <property type="component" value="Chromosome 11"/>
</dbReference>
<comment type="subcellular location">
    <subcellularLocation>
        <location evidence="1">Nucleus</location>
    </subcellularLocation>
</comment>
<organism evidence="5 6">
    <name type="scientific">Arabidopsis suecica</name>
    <name type="common">Swedish thale-cress</name>
    <name type="synonym">Cardaminopsis suecica</name>
    <dbReference type="NCBI Taxonomy" id="45249"/>
    <lineage>
        <taxon>Eukaryota</taxon>
        <taxon>Viridiplantae</taxon>
        <taxon>Streptophyta</taxon>
        <taxon>Embryophyta</taxon>
        <taxon>Tracheophyta</taxon>
        <taxon>Spermatophyta</taxon>
        <taxon>Magnoliopsida</taxon>
        <taxon>eudicotyledons</taxon>
        <taxon>Gunneridae</taxon>
        <taxon>Pentapetalae</taxon>
        <taxon>rosids</taxon>
        <taxon>malvids</taxon>
        <taxon>Brassicales</taxon>
        <taxon>Brassicaceae</taxon>
        <taxon>Camelineae</taxon>
        <taxon>Arabidopsis</taxon>
    </lineage>
</organism>
<dbReference type="InterPro" id="IPR013894">
    <property type="entry name" value="RMI1_OB"/>
</dbReference>
<feature type="compositionally biased region" description="Basic and acidic residues" evidence="3">
    <location>
        <begin position="244"/>
        <end position="261"/>
    </location>
</feature>
<evidence type="ECO:0000313" key="5">
    <source>
        <dbReference type="EMBL" id="KAG7555887.1"/>
    </source>
</evidence>
<reference evidence="5 6" key="1">
    <citation type="submission" date="2020-12" db="EMBL/GenBank/DDBJ databases">
        <title>Concerted genomic and epigenomic changes stabilize Arabidopsis allopolyploids.</title>
        <authorList>
            <person name="Chen Z."/>
        </authorList>
    </citation>
    <scope>NUCLEOTIDE SEQUENCE [LARGE SCALE GENOMIC DNA]</scope>
    <source>
        <strain evidence="5">As9502</strain>
        <tissue evidence="5">Leaf</tissue>
    </source>
</reference>
<keyword evidence="6" id="KW-1185">Reference proteome</keyword>
<feature type="compositionally biased region" description="Basic residues" evidence="3">
    <location>
        <begin position="419"/>
        <end position="443"/>
    </location>
</feature>
<name>A0A8T1ZC41_ARASU</name>
<keyword evidence="2" id="KW-0539">Nucleus</keyword>
<feature type="region of interest" description="Disordered" evidence="3">
    <location>
        <begin position="352"/>
        <end position="371"/>
    </location>
</feature>
<sequence>MEGTSSSSAGGHTHTVVINALTSRGWCFRDVDYLKSLVTEIASLIGAGNQTGAVVESVEAELLNMDIKLIGGKSLPDPTELRRCSHLQGPKVLQISSVRDVTRSSAEEFLGSSTAKRVLKLALTDGKTEISALEYSHIPTISNDVTPGTKVRLENKAVIRDGLVCLTPKEVTVLGGYVQSLTEEWQMKKKYANLARSQESKAGVGPPPFEELQIRTGSHHRDYNKMTSRNIVPTAAESSVKPAGGERGESSEVDGNKRGTDKNIQGNPADSDPKISVKVENQEKPSSSDSRPKQVVEAVPLQNQAAAQILLEKMKHSSSNDRQYQGRRGRGRGRGRGREEEDSAVFTLDEWEKRNTGGGNLPTADHPSDTTRDEDLAWQLQNQFDLEDSYGQEVHGTGAADIRMNMFDYGRPNDDFGHGRGRGGGKGRGRGRGRGHRRGRGRV</sequence>
<evidence type="ECO:0000256" key="1">
    <source>
        <dbReference type="ARBA" id="ARBA00004123"/>
    </source>
</evidence>
<evidence type="ECO:0000313" key="6">
    <source>
        <dbReference type="Proteomes" id="UP000694251"/>
    </source>
</evidence>
<evidence type="ECO:0000256" key="2">
    <source>
        <dbReference type="ARBA" id="ARBA00023242"/>
    </source>
</evidence>
<accession>A0A8T1ZC41</accession>
<feature type="compositionally biased region" description="Basic and acidic residues" evidence="3">
    <location>
        <begin position="271"/>
        <end position="283"/>
    </location>
</feature>
<dbReference type="Pfam" id="PF08585">
    <property type="entry name" value="RMI1_N_C"/>
    <property type="match status" value="1"/>
</dbReference>
<dbReference type="PANTHER" id="PTHR13681">
    <property type="entry name" value="SURVIVAL OF MOTOR NEURON-RELATED-SPLICING FACTOR 30-RELATED"/>
    <property type="match status" value="1"/>
</dbReference>
<dbReference type="GO" id="GO:0005634">
    <property type="term" value="C:nucleus"/>
    <property type="evidence" value="ECO:0007669"/>
    <property type="project" value="UniProtKB-SubCell"/>
</dbReference>